<dbReference type="Proteomes" id="UP001432222">
    <property type="component" value="Chromosome"/>
</dbReference>
<keyword evidence="4" id="KW-1185">Reference proteome</keyword>
<feature type="compositionally biased region" description="Basic and acidic residues" evidence="1">
    <location>
        <begin position="27"/>
        <end position="38"/>
    </location>
</feature>
<reference evidence="3" key="1">
    <citation type="submission" date="2022-10" db="EMBL/GenBank/DDBJ databases">
        <title>The complete genomes of actinobacterial strains from the NBC collection.</title>
        <authorList>
            <person name="Joergensen T.S."/>
            <person name="Alvarez Arevalo M."/>
            <person name="Sterndorff E.B."/>
            <person name="Faurdal D."/>
            <person name="Vuksanovic O."/>
            <person name="Mourched A.-S."/>
            <person name="Charusanti P."/>
            <person name="Shaw S."/>
            <person name="Blin K."/>
            <person name="Weber T."/>
        </authorList>
    </citation>
    <scope>NUCLEOTIDE SEQUENCE</scope>
    <source>
        <strain evidence="3">NBC_00222</strain>
    </source>
</reference>
<evidence type="ECO:0000259" key="2">
    <source>
        <dbReference type="Pfam" id="PF13360"/>
    </source>
</evidence>
<organism evidence="3 4">
    <name type="scientific">Kitasatospora purpeofusca</name>
    <dbReference type="NCBI Taxonomy" id="67352"/>
    <lineage>
        <taxon>Bacteria</taxon>
        <taxon>Bacillati</taxon>
        <taxon>Actinomycetota</taxon>
        <taxon>Actinomycetes</taxon>
        <taxon>Kitasatosporales</taxon>
        <taxon>Streptomycetaceae</taxon>
        <taxon>Kitasatospora</taxon>
    </lineage>
</organism>
<proteinExistence type="predicted"/>
<name>A0ABZ1TWZ6_9ACTN</name>
<feature type="region of interest" description="Disordered" evidence="1">
    <location>
        <begin position="1"/>
        <end position="59"/>
    </location>
</feature>
<sequence length="629" mass="64631">MAQDPLGDGHPQPWYPQQAPQEWPAGHPEHPEHPEHAEYPAQQGWPGEHGQQAYGQQAYGQQAYGQQGYVEQGYATYDPYTSQAGYGHVPQQPWAHGAVDGADEHQHQQYAPYVVVPQQPTGGELYAPAGAEYSADGYVRLEPEAEPEPVTGPASVPEPESEPVAPPSRRADRTAGRSGLAARARAAADAVVAAEHTPGRRVLLVRTGAGVAALGVLVAAGLMVGLEGGGSADNATGGEPGFTVAHTRTWAAGAAAAQSGDDTLVGSWLLAGAVVRADATGVRAYDLTDGRPTWSMEPPAAGAVPCGLSPTVNLTGLGAVLFRPRADPKSPCALVAAVDTGTGRTAWTKSLSDTKGAYGGSVGVTDDKVIAVGDSHAVAWEATGGNDLWQYTGQGKFCTLSGGASGGTVLVASSCADSTPVDQAVALNAVDGKVTWSRALNNRPRTATVLSVEPPVVLTTGEKPEDDRVLAWGANGDPATEIPVAGSGGRLDVAHGMFSATPGAFFQDRTMITTVAPANGAGGSVAVVGYDLDSGKQRWRTTAREKGAARAVAVDRGALVLAVDERLDQPAHLSRFALADGRQTVGGNFPPGTGSLLVSGRVLIGGGRVVAVPEHSTNFGTATGYRAQE</sequence>
<feature type="domain" description="Pyrrolo-quinoline quinone repeat" evidence="2">
    <location>
        <begin position="334"/>
        <end position="457"/>
    </location>
</feature>
<evidence type="ECO:0000313" key="3">
    <source>
        <dbReference type="EMBL" id="WUQ83478.1"/>
    </source>
</evidence>
<feature type="compositionally biased region" description="Low complexity" evidence="1">
    <location>
        <begin position="50"/>
        <end position="59"/>
    </location>
</feature>
<dbReference type="Pfam" id="PF13360">
    <property type="entry name" value="PQQ_2"/>
    <property type="match status" value="1"/>
</dbReference>
<dbReference type="InterPro" id="IPR015943">
    <property type="entry name" value="WD40/YVTN_repeat-like_dom_sf"/>
</dbReference>
<evidence type="ECO:0000256" key="1">
    <source>
        <dbReference type="SAM" id="MobiDB-lite"/>
    </source>
</evidence>
<evidence type="ECO:0000313" key="4">
    <source>
        <dbReference type="Proteomes" id="UP001432222"/>
    </source>
</evidence>
<dbReference type="SUPFAM" id="SSF50998">
    <property type="entry name" value="Quinoprotein alcohol dehydrogenase-like"/>
    <property type="match status" value="1"/>
</dbReference>
<dbReference type="RefSeq" id="WP_328954502.1">
    <property type="nucleotide sequence ID" value="NZ_CP108110.1"/>
</dbReference>
<protein>
    <submittedName>
        <fullName evidence="3">PQQ-binding-like beta-propeller repeat protein</fullName>
    </submittedName>
</protein>
<dbReference type="InterPro" id="IPR002372">
    <property type="entry name" value="PQQ_rpt_dom"/>
</dbReference>
<feature type="region of interest" description="Disordered" evidence="1">
    <location>
        <begin position="145"/>
        <end position="180"/>
    </location>
</feature>
<accession>A0ABZ1TWZ6</accession>
<dbReference type="EMBL" id="CP108110">
    <property type="protein sequence ID" value="WUQ83478.1"/>
    <property type="molecule type" value="Genomic_DNA"/>
</dbReference>
<dbReference type="Gene3D" id="2.130.10.10">
    <property type="entry name" value="YVTN repeat-like/Quinoprotein amine dehydrogenase"/>
    <property type="match status" value="1"/>
</dbReference>
<gene>
    <name evidence="3" type="ORF">OHA16_11195</name>
</gene>
<dbReference type="InterPro" id="IPR011047">
    <property type="entry name" value="Quinoprotein_ADH-like_sf"/>
</dbReference>